<reference evidence="1 2" key="1">
    <citation type="journal article" date="2023" name="Science">
        <title>Complex scaffold remodeling in plant triterpene biosynthesis.</title>
        <authorList>
            <person name="De La Pena R."/>
            <person name="Hodgson H."/>
            <person name="Liu J.C."/>
            <person name="Stephenson M.J."/>
            <person name="Martin A.C."/>
            <person name="Owen C."/>
            <person name="Harkess A."/>
            <person name="Leebens-Mack J."/>
            <person name="Jimenez L.E."/>
            <person name="Osbourn A."/>
            <person name="Sattely E.S."/>
        </authorList>
    </citation>
    <scope>NUCLEOTIDE SEQUENCE [LARGE SCALE GENOMIC DNA]</scope>
    <source>
        <strain evidence="2">cv. JPN11</strain>
        <tissue evidence="1">Leaf</tissue>
    </source>
</reference>
<accession>A0ACC1YX01</accession>
<dbReference type="Proteomes" id="UP001164539">
    <property type="component" value="Chromosome 1"/>
</dbReference>
<organism evidence="1 2">
    <name type="scientific">Melia azedarach</name>
    <name type="common">Chinaberry tree</name>
    <dbReference type="NCBI Taxonomy" id="155640"/>
    <lineage>
        <taxon>Eukaryota</taxon>
        <taxon>Viridiplantae</taxon>
        <taxon>Streptophyta</taxon>
        <taxon>Embryophyta</taxon>
        <taxon>Tracheophyta</taxon>
        <taxon>Spermatophyta</taxon>
        <taxon>Magnoliopsida</taxon>
        <taxon>eudicotyledons</taxon>
        <taxon>Gunneridae</taxon>
        <taxon>Pentapetalae</taxon>
        <taxon>rosids</taxon>
        <taxon>malvids</taxon>
        <taxon>Sapindales</taxon>
        <taxon>Meliaceae</taxon>
        <taxon>Melia</taxon>
    </lineage>
</organism>
<proteinExistence type="predicted"/>
<protein>
    <submittedName>
        <fullName evidence="1">Pollen Ole e 1 allergen/extensin</fullName>
    </submittedName>
</protein>
<sequence>MALTRLFFATSLLLLLSQTIVSAVDYGYGPNPEQEDNNPKHLHQFEPKDYTDRVPKPIDPDQFKPKDYTDRVPKPDLNGNPEPDQGYLPKPQPDGYIPDPKSALDKLPKPKLDKPEYVVPKQGLEKPLPICIEGLVLCKRGSKFTPIKGALARITCLGEDENGYDKSVSILSPATDEKGYFFVTLTSTPKPFDGLKLTECRAYLENSPSESTCKVPTDINDGMSGALLDANRILKEKQIKLYSVKPFVFTPESAPDGY</sequence>
<gene>
    <name evidence="1" type="ORF">OWV82_000780</name>
</gene>
<evidence type="ECO:0000313" key="1">
    <source>
        <dbReference type="EMBL" id="KAJ4727727.1"/>
    </source>
</evidence>
<keyword evidence="2" id="KW-1185">Reference proteome</keyword>
<evidence type="ECO:0000313" key="2">
    <source>
        <dbReference type="Proteomes" id="UP001164539"/>
    </source>
</evidence>
<name>A0ACC1YX01_MELAZ</name>
<comment type="caution">
    <text evidence="1">The sequence shown here is derived from an EMBL/GenBank/DDBJ whole genome shotgun (WGS) entry which is preliminary data.</text>
</comment>
<dbReference type="EMBL" id="CM051394">
    <property type="protein sequence ID" value="KAJ4727727.1"/>
    <property type="molecule type" value="Genomic_DNA"/>
</dbReference>